<dbReference type="InterPro" id="IPR006448">
    <property type="entry name" value="Phage_term_ssu_P27"/>
</dbReference>
<evidence type="ECO:0000313" key="3">
    <source>
        <dbReference type="Proteomes" id="UP000074850"/>
    </source>
</evidence>
<protein>
    <submittedName>
        <fullName evidence="2">Phage terminase, small subunit</fullName>
    </submittedName>
</protein>
<feature type="region of interest" description="Disordered" evidence="1">
    <location>
        <begin position="1"/>
        <end position="41"/>
    </location>
</feature>
<name>A0A123TLW5_STRSU</name>
<organism evidence="2 3">
    <name type="scientific">Streptococcus suis</name>
    <dbReference type="NCBI Taxonomy" id="1307"/>
    <lineage>
        <taxon>Bacteria</taxon>
        <taxon>Bacillati</taxon>
        <taxon>Bacillota</taxon>
        <taxon>Bacilli</taxon>
        <taxon>Lactobacillales</taxon>
        <taxon>Streptococcaceae</taxon>
        <taxon>Streptococcus</taxon>
    </lineage>
</organism>
<accession>A0A123TLW5</accession>
<feature type="compositionally biased region" description="Basic and acidic residues" evidence="1">
    <location>
        <begin position="16"/>
        <end position="27"/>
    </location>
</feature>
<dbReference type="AlphaFoldDB" id="A0A123TLW5"/>
<proteinExistence type="predicted"/>
<feature type="compositionally biased region" description="Basic residues" evidence="1">
    <location>
        <begin position="1"/>
        <end position="15"/>
    </location>
</feature>
<evidence type="ECO:0000313" key="2">
    <source>
        <dbReference type="EMBL" id="CYV43457.1"/>
    </source>
</evidence>
<dbReference type="EMBL" id="FIHM01000039">
    <property type="protein sequence ID" value="CYV43457.1"/>
    <property type="molecule type" value="Genomic_DNA"/>
</dbReference>
<gene>
    <name evidence="2" type="ORF">ERS132426_01603</name>
</gene>
<dbReference type="Pfam" id="PF05119">
    <property type="entry name" value="Terminase_4"/>
    <property type="match status" value="1"/>
</dbReference>
<dbReference type="NCBIfam" id="TIGR01558">
    <property type="entry name" value="sm_term_P27"/>
    <property type="match status" value="1"/>
</dbReference>
<dbReference type="RefSeq" id="WP_044760804.1">
    <property type="nucleotide sequence ID" value="NZ_CEFC01000369.1"/>
</dbReference>
<evidence type="ECO:0000256" key="1">
    <source>
        <dbReference type="SAM" id="MobiDB-lite"/>
    </source>
</evidence>
<reference evidence="2 3" key="1">
    <citation type="submission" date="2016-02" db="EMBL/GenBank/DDBJ databases">
        <authorList>
            <consortium name="Pathogen Informatics"/>
        </authorList>
    </citation>
    <scope>NUCLEOTIDE SEQUENCE [LARGE SCALE GENOMIC DNA]</scope>
    <source>
        <strain evidence="2 3">LSS64</strain>
    </source>
</reference>
<sequence>MGRKMKVVSNTKKHLTKAEKDKRKEVEELASDGLPMLPNSPPTHFNDIAKAEYRRVIKGLRMLPIRNLDRAVLESYCTWYAVYKEISQKIDEQGLVIYDEDKGWISNPLILTLEKATTNIRMTASQLGLTVDSRMKMFTPKKEEKKESLFDKFGG</sequence>
<dbReference type="Proteomes" id="UP000074850">
    <property type="component" value="Unassembled WGS sequence"/>
</dbReference>